<accession>A0A8S9PN91</accession>
<proteinExistence type="predicted"/>
<name>A0A8S9PN91_BRACR</name>
<protein>
    <submittedName>
        <fullName evidence="1">Uncharacterized protein</fullName>
    </submittedName>
</protein>
<dbReference type="Proteomes" id="UP000712600">
    <property type="component" value="Unassembled WGS sequence"/>
</dbReference>
<reference evidence="1" key="1">
    <citation type="submission" date="2019-12" db="EMBL/GenBank/DDBJ databases">
        <title>Genome sequencing and annotation of Brassica cretica.</title>
        <authorList>
            <person name="Studholme D.J."/>
            <person name="Sarris P."/>
        </authorList>
    </citation>
    <scope>NUCLEOTIDE SEQUENCE</scope>
    <source>
        <strain evidence="1">PFS-109/04</strain>
        <tissue evidence="1">Leaf</tissue>
    </source>
</reference>
<evidence type="ECO:0000313" key="1">
    <source>
        <dbReference type="EMBL" id="KAF3515132.1"/>
    </source>
</evidence>
<dbReference type="EMBL" id="QGKX02001521">
    <property type="protein sequence ID" value="KAF3515132.1"/>
    <property type="molecule type" value="Genomic_DNA"/>
</dbReference>
<gene>
    <name evidence="1" type="ORF">F2Q69_00005628</name>
</gene>
<evidence type="ECO:0000313" key="2">
    <source>
        <dbReference type="Proteomes" id="UP000712600"/>
    </source>
</evidence>
<organism evidence="1 2">
    <name type="scientific">Brassica cretica</name>
    <name type="common">Mustard</name>
    <dbReference type="NCBI Taxonomy" id="69181"/>
    <lineage>
        <taxon>Eukaryota</taxon>
        <taxon>Viridiplantae</taxon>
        <taxon>Streptophyta</taxon>
        <taxon>Embryophyta</taxon>
        <taxon>Tracheophyta</taxon>
        <taxon>Spermatophyta</taxon>
        <taxon>Magnoliopsida</taxon>
        <taxon>eudicotyledons</taxon>
        <taxon>Gunneridae</taxon>
        <taxon>Pentapetalae</taxon>
        <taxon>rosids</taxon>
        <taxon>malvids</taxon>
        <taxon>Brassicales</taxon>
        <taxon>Brassicaceae</taxon>
        <taxon>Brassiceae</taxon>
        <taxon>Brassica</taxon>
    </lineage>
</organism>
<dbReference type="AlphaFoldDB" id="A0A8S9PN91"/>
<sequence length="101" mass="11328">MEDFREAINSTGGRKGKIYSRPLGNYDFPNFPNSTEIDSANFGSHNDPLTISLGLITRSNSKNLTERLGYMIQPMKSEEELCGQNYTTPTTFIYFSVSTTT</sequence>
<comment type="caution">
    <text evidence="1">The sequence shown here is derived from an EMBL/GenBank/DDBJ whole genome shotgun (WGS) entry which is preliminary data.</text>
</comment>